<dbReference type="RefSeq" id="WP_115722299.1">
    <property type="nucleotide sequence ID" value="NZ_UGHX01000001.1"/>
</dbReference>
<dbReference type="PANTHER" id="PTHR38813:SF1">
    <property type="entry name" value="TOXIN RELE1-RELATED"/>
    <property type="match status" value="1"/>
</dbReference>
<evidence type="ECO:0000313" key="3">
    <source>
        <dbReference type="Proteomes" id="UP000255103"/>
    </source>
</evidence>
<dbReference type="Proteomes" id="UP000255103">
    <property type="component" value="Unassembled WGS sequence"/>
</dbReference>
<dbReference type="InterPro" id="IPR007712">
    <property type="entry name" value="RelE/ParE_toxin"/>
</dbReference>
<dbReference type="PANTHER" id="PTHR38813">
    <property type="match status" value="1"/>
</dbReference>
<keyword evidence="1" id="KW-1277">Toxin-antitoxin system</keyword>
<accession>A0A377JUY9</accession>
<proteinExistence type="predicted"/>
<protein>
    <submittedName>
        <fullName evidence="2">Plasmid stabilisation system protein</fullName>
    </submittedName>
</protein>
<reference evidence="2 3" key="1">
    <citation type="submission" date="2018-06" db="EMBL/GenBank/DDBJ databases">
        <authorList>
            <consortium name="Pathogen Informatics"/>
            <person name="Doyle S."/>
        </authorList>
    </citation>
    <scope>NUCLEOTIDE SEQUENCE [LARGE SCALE GENOMIC DNA]</scope>
    <source>
        <strain evidence="2 3">NCTC12219</strain>
    </source>
</reference>
<dbReference type="Gene3D" id="3.30.2310.20">
    <property type="entry name" value="RelE-like"/>
    <property type="match status" value="1"/>
</dbReference>
<dbReference type="AlphaFoldDB" id="A0A377JUY9"/>
<sequence>MSGEIRYSKDVEKFLLKHRDLAQKVISALEIIAQNPHNNTQDVKKLQGYENHYRLRISKYRILYEIRENAMLVIYAYKADSRGDVYKK</sequence>
<dbReference type="EMBL" id="UGHX01000001">
    <property type="protein sequence ID" value="STP11801.1"/>
    <property type="molecule type" value="Genomic_DNA"/>
</dbReference>
<organism evidence="2 3">
    <name type="scientific">Helicobacter cinaedi</name>
    <dbReference type="NCBI Taxonomy" id="213"/>
    <lineage>
        <taxon>Bacteria</taxon>
        <taxon>Pseudomonadati</taxon>
        <taxon>Campylobacterota</taxon>
        <taxon>Epsilonproteobacteria</taxon>
        <taxon>Campylobacterales</taxon>
        <taxon>Helicobacteraceae</taxon>
        <taxon>Helicobacter</taxon>
    </lineage>
</organism>
<dbReference type="Pfam" id="PF05016">
    <property type="entry name" value="ParE_toxin"/>
    <property type="match status" value="1"/>
</dbReference>
<dbReference type="SUPFAM" id="SSF143011">
    <property type="entry name" value="RelE-like"/>
    <property type="match status" value="1"/>
</dbReference>
<gene>
    <name evidence="2" type="ORF">NCTC12219_01700</name>
</gene>
<dbReference type="InterPro" id="IPR052747">
    <property type="entry name" value="TA_system_RelE_toxin"/>
</dbReference>
<dbReference type="InterPro" id="IPR035093">
    <property type="entry name" value="RelE/ParE_toxin_dom_sf"/>
</dbReference>
<evidence type="ECO:0000256" key="1">
    <source>
        <dbReference type="ARBA" id="ARBA00022649"/>
    </source>
</evidence>
<evidence type="ECO:0000313" key="2">
    <source>
        <dbReference type="EMBL" id="STP11801.1"/>
    </source>
</evidence>
<name>A0A377JUY9_9HELI</name>